<dbReference type="EMBL" id="WQLA01000003">
    <property type="protein sequence ID" value="MVN91438.1"/>
    <property type="molecule type" value="Genomic_DNA"/>
</dbReference>
<reference evidence="2 3" key="1">
    <citation type="submission" date="2019-12" db="EMBL/GenBank/DDBJ databases">
        <title>Mucilaginibacter sp. HME9299 genome sequencing and assembly.</title>
        <authorList>
            <person name="Kang H."/>
            <person name="Kim H."/>
            <person name="Joh K."/>
        </authorList>
    </citation>
    <scope>NUCLEOTIDE SEQUENCE [LARGE SCALE GENOMIC DNA]</scope>
    <source>
        <strain evidence="2 3">HME9299</strain>
    </source>
</reference>
<sequence>MITVNHFRNRIKKLHYVSGLTLSLFIGFHLINHLYAIAGPERHIAIMDIFRKIYRNPIVETLLLLVVFLQVITGVRLAIRRKAQLPAERLHVYSGWYLAFFLIAHVGAVLSARFVQHLDTNFYFGAVGLNFSPSVYLFVPYYFLGVAAISIHVAAIHYLKTGSKMMSYGIGTIGIMTSTIIILAFTNCFQGRAMPVEYINFMKAFFGN</sequence>
<protein>
    <submittedName>
        <fullName evidence="2">Uncharacterized protein</fullName>
    </submittedName>
</protein>
<feature type="transmembrane region" description="Helical" evidence="1">
    <location>
        <begin position="166"/>
        <end position="185"/>
    </location>
</feature>
<organism evidence="2 3">
    <name type="scientific">Mucilaginibacter aquatilis</name>
    <dbReference type="NCBI Taxonomy" id="1517760"/>
    <lineage>
        <taxon>Bacteria</taxon>
        <taxon>Pseudomonadati</taxon>
        <taxon>Bacteroidota</taxon>
        <taxon>Sphingobacteriia</taxon>
        <taxon>Sphingobacteriales</taxon>
        <taxon>Sphingobacteriaceae</taxon>
        <taxon>Mucilaginibacter</taxon>
    </lineage>
</organism>
<comment type="caution">
    <text evidence="2">The sequence shown here is derived from an EMBL/GenBank/DDBJ whole genome shotgun (WGS) entry which is preliminary data.</text>
</comment>
<keyword evidence="3" id="KW-1185">Reference proteome</keyword>
<proteinExistence type="predicted"/>
<evidence type="ECO:0000256" key="1">
    <source>
        <dbReference type="SAM" id="Phobius"/>
    </source>
</evidence>
<feature type="transmembrane region" description="Helical" evidence="1">
    <location>
        <begin position="135"/>
        <end position="159"/>
    </location>
</feature>
<gene>
    <name evidence="2" type="ORF">GO816_09915</name>
</gene>
<dbReference type="GO" id="GO:0016020">
    <property type="term" value="C:membrane"/>
    <property type="evidence" value="ECO:0007669"/>
    <property type="project" value="InterPro"/>
</dbReference>
<name>A0A6I4IC44_9SPHI</name>
<dbReference type="InterPro" id="IPR034804">
    <property type="entry name" value="SQR/QFR_C/D"/>
</dbReference>
<accession>A0A6I4IC44</accession>
<keyword evidence="1" id="KW-0472">Membrane</keyword>
<feature type="transmembrane region" description="Helical" evidence="1">
    <location>
        <begin position="16"/>
        <end position="38"/>
    </location>
</feature>
<dbReference type="Proteomes" id="UP000434850">
    <property type="component" value="Unassembled WGS sequence"/>
</dbReference>
<feature type="transmembrane region" description="Helical" evidence="1">
    <location>
        <begin position="58"/>
        <end position="79"/>
    </location>
</feature>
<dbReference type="RefSeq" id="WP_157541662.1">
    <property type="nucleotide sequence ID" value="NZ_WQLA01000003.1"/>
</dbReference>
<evidence type="ECO:0000313" key="2">
    <source>
        <dbReference type="EMBL" id="MVN91438.1"/>
    </source>
</evidence>
<keyword evidence="1" id="KW-1133">Transmembrane helix</keyword>
<dbReference type="SUPFAM" id="SSF81343">
    <property type="entry name" value="Fumarate reductase respiratory complex transmembrane subunits"/>
    <property type="match status" value="1"/>
</dbReference>
<dbReference type="Gene3D" id="1.20.1300.10">
    <property type="entry name" value="Fumarate reductase/succinate dehydrogenase, transmembrane subunit"/>
    <property type="match status" value="1"/>
</dbReference>
<evidence type="ECO:0000313" key="3">
    <source>
        <dbReference type="Proteomes" id="UP000434850"/>
    </source>
</evidence>
<keyword evidence="1" id="KW-0812">Transmembrane</keyword>
<dbReference type="AlphaFoldDB" id="A0A6I4IC44"/>
<dbReference type="OrthoDB" id="8114024at2"/>
<feature type="transmembrane region" description="Helical" evidence="1">
    <location>
        <begin position="91"/>
        <end position="115"/>
    </location>
</feature>